<reference evidence="2 3" key="1">
    <citation type="submission" date="2019-05" db="EMBL/GenBank/DDBJ databases">
        <title>Emergence of the Ug99 lineage of the wheat stem rust pathogen through somatic hybridization.</title>
        <authorList>
            <person name="Li F."/>
            <person name="Upadhyaya N.M."/>
            <person name="Sperschneider J."/>
            <person name="Matny O."/>
            <person name="Nguyen-Phuc H."/>
            <person name="Mago R."/>
            <person name="Raley C."/>
            <person name="Miller M.E."/>
            <person name="Silverstein K.A.T."/>
            <person name="Henningsen E."/>
            <person name="Hirsch C.D."/>
            <person name="Visser B."/>
            <person name="Pretorius Z.A."/>
            <person name="Steffenson B.J."/>
            <person name="Schwessinger B."/>
            <person name="Dodds P.N."/>
            <person name="Figueroa M."/>
        </authorList>
    </citation>
    <scope>NUCLEOTIDE SEQUENCE [LARGE SCALE GENOMIC DNA]</scope>
    <source>
        <strain evidence="2 3">Ug99</strain>
    </source>
</reference>
<name>A0A5B0SIS4_PUCGR</name>
<dbReference type="Proteomes" id="UP000325313">
    <property type="component" value="Unassembled WGS sequence"/>
</dbReference>
<accession>A0A5B0SIS4</accession>
<gene>
    <name evidence="2" type="ORF">PGTUg99_022927</name>
</gene>
<feature type="region of interest" description="Disordered" evidence="1">
    <location>
        <begin position="1"/>
        <end position="32"/>
    </location>
</feature>
<comment type="caution">
    <text evidence="2">The sequence shown here is derived from an EMBL/GenBank/DDBJ whole genome shotgun (WGS) entry which is preliminary data.</text>
</comment>
<dbReference type="AlphaFoldDB" id="A0A5B0SIS4"/>
<feature type="region of interest" description="Disordered" evidence="1">
    <location>
        <begin position="52"/>
        <end position="71"/>
    </location>
</feature>
<proteinExistence type="predicted"/>
<evidence type="ECO:0000313" key="2">
    <source>
        <dbReference type="EMBL" id="KAA1137670.1"/>
    </source>
</evidence>
<evidence type="ECO:0000256" key="1">
    <source>
        <dbReference type="SAM" id="MobiDB-lite"/>
    </source>
</evidence>
<dbReference type="EMBL" id="VDEP01000006">
    <property type="protein sequence ID" value="KAA1137670.1"/>
    <property type="molecule type" value="Genomic_DNA"/>
</dbReference>
<sequence length="111" mass="12436">MRLPQNPTPFLNVTRSSSVRLPSRSAAEKPSSGRIWDTFDQLDATVLQNMYSDDPNPTDSDQARMHSAGARSEMNRLFTPSVSKSPEHCQQLKPRKAHVHEDDPMTAALVF</sequence>
<protein>
    <submittedName>
        <fullName evidence="2">Uncharacterized protein</fullName>
    </submittedName>
</protein>
<evidence type="ECO:0000313" key="3">
    <source>
        <dbReference type="Proteomes" id="UP000325313"/>
    </source>
</evidence>
<feature type="compositionally biased region" description="Polar residues" evidence="1">
    <location>
        <begin position="8"/>
        <end position="20"/>
    </location>
</feature>
<organism evidence="2 3">
    <name type="scientific">Puccinia graminis f. sp. tritici</name>
    <dbReference type="NCBI Taxonomy" id="56615"/>
    <lineage>
        <taxon>Eukaryota</taxon>
        <taxon>Fungi</taxon>
        <taxon>Dikarya</taxon>
        <taxon>Basidiomycota</taxon>
        <taxon>Pucciniomycotina</taxon>
        <taxon>Pucciniomycetes</taxon>
        <taxon>Pucciniales</taxon>
        <taxon>Pucciniaceae</taxon>
        <taxon>Puccinia</taxon>
    </lineage>
</organism>